<reference evidence="1 2" key="1">
    <citation type="journal article" date="2015" name="Genome Announc.">
        <title>Complete Genome Sequence of Cupriavidus basilensis 4G11, Isolated from the Oak Ridge Field Research Center Site.</title>
        <authorList>
            <person name="Ray J."/>
            <person name="Waters R.J."/>
            <person name="Skerker J.M."/>
            <person name="Kuehl J.V."/>
            <person name="Price M.N."/>
            <person name="Huang J."/>
            <person name="Chakraborty R."/>
            <person name="Arkin A.P."/>
            <person name="Deutschbauer A."/>
        </authorList>
    </citation>
    <scope>NUCLEOTIDE SEQUENCE [LARGE SCALE GENOMIC DNA]</scope>
    <source>
        <strain evidence="1">4G11</strain>
    </source>
</reference>
<dbReference type="Proteomes" id="UP000031843">
    <property type="component" value="Chromosome main"/>
</dbReference>
<name>A0A0C4YF79_9BURK</name>
<dbReference type="EMBL" id="CP010536">
    <property type="protein sequence ID" value="AJG19406.1"/>
    <property type="molecule type" value="Genomic_DNA"/>
</dbReference>
<evidence type="ECO:0000313" key="2">
    <source>
        <dbReference type="Proteomes" id="UP000031843"/>
    </source>
</evidence>
<gene>
    <name evidence="1" type="ORF">RR42_m2011</name>
</gene>
<organism evidence="1 2">
    <name type="scientific">Cupriavidus basilensis</name>
    <dbReference type="NCBI Taxonomy" id="68895"/>
    <lineage>
        <taxon>Bacteria</taxon>
        <taxon>Pseudomonadati</taxon>
        <taxon>Pseudomonadota</taxon>
        <taxon>Betaproteobacteria</taxon>
        <taxon>Burkholderiales</taxon>
        <taxon>Burkholderiaceae</taxon>
        <taxon>Cupriavidus</taxon>
    </lineage>
</organism>
<protein>
    <submittedName>
        <fullName evidence="1">Uncharacterized protein</fullName>
    </submittedName>
</protein>
<dbReference type="OrthoDB" id="8951255at2"/>
<dbReference type="AlphaFoldDB" id="A0A0C4YF79"/>
<sequence length="466" mass="52034">MIDALLFSKPFTFLACPPIAELKEAIDALNTLPGHSRWLNEENAIRRDHVPAFVEQSRQALEALVPGRSFMVDSLAEQIRHTPRVLHELREYGPEVAAAAHSYFYWRYSADVLGRAQGIPRSALERQFGRVAARDGSHRIMWDCPCCAHPARYQVDGLLANQRPSRQGGFALECDHCGHQERLYAGFLHYGRLQCQCAACKSYVGVLAYDMARAARKLAENLESYAWSQAAETLAEIQEYKDEFLHKLQRRGSPSRNAVSFAMEVTSGRHASMPAILASLDPGLEGCIEKNPRSWTLLCELLREGMVDADCLTYQEADRERVALQLCLLDDLSPNSESLPHKNLEIVLQGYQPASRESFVAWLKASTQLKIFTSKFCTAVEVTWRPNMQRCEIVASSEVVQSLALPHDAPAGPATSFIPPSRHPPHTEAEIEAVTLLRSLGYIVVDPAVIEAHGYAKLEESTPLNR</sequence>
<dbReference type="KEGG" id="cbw:RR42_m2011"/>
<dbReference type="RefSeq" id="WP_043346195.1">
    <property type="nucleotide sequence ID" value="NZ_CP010536.1"/>
</dbReference>
<keyword evidence="2" id="KW-1185">Reference proteome</keyword>
<proteinExistence type="predicted"/>
<accession>A0A0C4YF79</accession>
<evidence type="ECO:0000313" key="1">
    <source>
        <dbReference type="EMBL" id="AJG19406.1"/>
    </source>
</evidence>